<comment type="caution">
    <text evidence="18">The sequence shown here is derived from an EMBL/GenBank/DDBJ whole genome shotgun (WGS) entry which is preliminary data.</text>
</comment>
<protein>
    <recommendedName>
        <fullName evidence="3">ferric-chelate reductase (NADPH)</fullName>
        <ecNumber evidence="3">1.16.1.9</ecNumber>
    </recommendedName>
</protein>
<feature type="signal peptide" evidence="15">
    <location>
        <begin position="1"/>
        <end position="27"/>
    </location>
</feature>
<keyword evidence="9" id="KW-0560">Oxidoreductase</keyword>
<evidence type="ECO:0000256" key="8">
    <source>
        <dbReference type="ARBA" id="ARBA00022989"/>
    </source>
</evidence>
<proteinExistence type="inferred from homology"/>
<dbReference type="InterPro" id="IPR013112">
    <property type="entry name" value="FAD-bd_8"/>
</dbReference>
<dbReference type="SUPFAM" id="SSF63380">
    <property type="entry name" value="Riboflavin synthase domain-like"/>
    <property type="match status" value="1"/>
</dbReference>
<dbReference type="GO" id="GO:0006879">
    <property type="term" value="P:intracellular iron ion homeostasis"/>
    <property type="evidence" value="ECO:0007669"/>
    <property type="project" value="TreeGrafter"/>
</dbReference>
<dbReference type="Gene3D" id="3.40.250.10">
    <property type="entry name" value="Rhodanese-like domain"/>
    <property type="match status" value="1"/>
</dbReference>
<comment type="catalytic activity">
    <reaction evidence="13">
        <text>2 a Fe(II)-siderophore + NADP(+) + H(+) = 2 a Fe(III)-siderophore + NADPH</text>
        <dbReference type="Rhea" id="RHEA:28795"/>
        <dbReference type="Rhea" id="RHEA-COMP:11342"/>
        <dbReference type="Rhea" id="RHEA-COMP:11344"/>
        <dbReference type="ChEBI" id="CHEBI:15378"/>
        <dbReference type="ChEBI" id="CHEBI:29033"/>
        <dbReference type="ChEBI" id="CHEBI:29034"/>
        <dbReference type="ChEBI" id="CHEBI:57783"/>
        <dbReference type="ChEBI" id="CHEBI:58349"/>
        <dbReference type="EC" id="1.16.1.9"/>
    </reaction>
</comment>
<dbReference type="GO" id="GO:0006826">
    <property type="term" value="P:iron ion transport"/>
    <property type="evidence" value="ECO:0007669"/>
    <property type="project" value="TreeGrafter"/>
</dbReference>
<evidence type="ECO:0000256" key="5">
    <source>
        <dbReference type="ARBA" id="ARBA00022475"/>
    </source>
</evidence>
<dbReference type="Pfam" id="PF00581">
    <property type="entry name" value="Rhodanese"/>
    <property type="match status" value="1"/>
</dbReference>
<dbReference type="SFLD" id="SFLDS00052">
    <property type="entry name" value="Ferric_Reductase_Domain"/>
    <property type="match status" value="1"/>
</dbReference>
<dbReference type="SUPFAM" id="SSF53686">
    <property type="entry name" value="Tryptophan synthase beta subunit-like PLP-dependent enzymes"/>
    <property type="match status" value="1"/>
</dbReference>
<dbReference type="Pfam" id="PF00291">
    <property type="entry name" value="PALP"/>
    <property type="match status" value="1"/>
</dbReference>
<dbReference type="CDD" id="cd00158">
    <property type="entry name" value="RHOD"/>
    <property type="match status" value="1"/>
</dbReference>
<evidence type="ECO:0000256" key="10">
    <source>
        <dbReference type="ARBA" id="ARBA00023065"/>
    </source>
</evidence>
<dbReference type="PROSITE" id="PS50206">
    <property type="entry name" value="RHODANESE_3"/>
    <property type="match status" value="1"/>
</dbReference>
<dbReference type="Gene3D" id="3.40.50.1100">
    <property type="match status" value="2"/>
</dbReference>
<evidence type="ECO:0000256" key="3">
    <source>
        <dbReference type="ARBA" id="ARBA00012668"/>
    </source>
</evidence>
<feature type="transmembrane region" description="Helical" evidence="14">
    <location>
        <begin position="790"/>
        <end position="811"/>
    </location>
</feature>
<keyword evidence="10" id="KW-0406">Ion transport</keyword>
<keyword evidence="8 14" id="KW-1133">Transmembrane helix</keyword>
<dbReference type="InterPro" id="IPR001763">
    <property type="entry name" value="Rhodanese-like_dom"/>
</dbReference>
<evidence type="ECO:0000256" key="13">
    <source>
        <dbReference type="ARBA" id="ARBA00048483"/>
    </source>
</evidence>
<dbReference type="InterPro" id="IPR036052">
    <property type="entry name" value="TrpB-like_PALP_sf"/>
</dbReference>
<feature type="transmembrane region" description="Helical" evidence="14">
    <location>
        <begin position="818"/>
        <end position="835"/>
    </location>
</feature>
<comment type="similarity">
    <text evidence="2">Belongs to the ferric reductase (FRE) family.</text>
</comment>
<dbReference type="PANTHER" id="PTHR32361">
    <property type="entry name" value="FERRIC/CUPRIC REDUCTASE TRANSMEMBRANE COMPONENT"/>
    <property type="match status" value="1"/>
</dbReference>
<feature type="transmembrane region" description="Helical" evidence="14">
    <location>
        <begin position="611"/>
        <end position="632"/>
    </location>
</feature>
<evidence type="ECO:0000256" key="7">
    <source>
        <dbReference type="ARBA" id="ARBA00022982"/>
    </source>
</evidence>
<dbReference type="InterPro" id="IPR017927">
    <property type="entry name" value="FAD-bd_FR_type"/>
</dbReference>
<dbReference type="Pfam" id="PF01794">
    <property type="entry name" value="Ferric_reduct"/>
    <property type="match status" value="1"/>
</dbReference>
<dbReference type="EC" id="1.16.1.9" evidence="3"/>
<dbReference type="InterPro" id="IPR051410">
    <property type="entry name" value="Ferric/Cupric_Reductase"/>
</dbReference>
<evidence type="ECO:0000256" key="2">
    <source>
        <dbReference type="ARBA" id="ARBA00006278"/>
    </source>
</evidence>
<feature type="transmembrane region" description="Helical" evidence="14">
    <location>
        <begin position="673"/>
        <end position="692"/>
    </location>
</feature>
<feature type="domain" description="Rhodanese" evidence="16">
    <location>
        <begin position="416"/>
        <end position="529"/>
    </location>
</feature>
<gene>
    <name evidence="18" type="ORF">ALT_5005</name>
</gene>
<dbReference type="Pfam" id="PF08030">
    <property type="entry name" value="NAD_binding_6"/>
    <property type="match status" value="1"/>
</dbReference>
<reference evidence="18 19" key="1">
    <citation type="submission" date="2015-11" db="EMBL/GenBank/DDBJ databases">
        <title>Aspergillus lentulus strain IFM 54703T.</title>
        <authorList>
            <person name="Kusuya Y."/>
            <person name="Sakai K."/>
            <person name="Kamei K."/>
            <person name="Takahashi H."/>
            <person name="Yaguchi T."/>
        </authorList>
    </citation>
    <scope>NUCLEOTIDE SEQUENCE [LARGE SCALE GENOMIC DNA]</scope>
    <source>
        <strain evidence="18 19">IFM 54703</strain>
    </source>
</reference>
<feature type="transmembrane region" description="Helical" evidence="14">
    <location>
        <begin position="712"/>
        <end position="733"/>
    </location>
</feature>
<evidence type="ECO:0000256" key="12">
    <source>
        <dbReference type="ARBA" id="ARBA00023136"/>
    </source>
</evidence>
<dbReference type="GO" id="GO:0015677">
    <property type="term" value="P:copper ion import"/>
    <property type="evidence" value="ECO:0007669"/>
    <property type="project" value="TreeGrafter"/>
</dbReference>
<dbReference type="SFLD" id="SFLDG01168">
    <property type="entry name" value="Ferric_reductase_subgroup_(FRE"/>
    <property type="match status" value="1"/>
</dbReference>
<feature type="transmembrane region" description="Helical" evidence="14">
    <location>
        <begin position="754"/>
        <end position="775"/>
    </location>
</feature>
<accession>A0AAN4TB21</accession>
<evidence type="ECO:0000256" key="1">
    <source>
        <dbReference type="ARBA" id="ARBA00004651"/>
    </source>
</evidence>
<feature type="domain" description="FAD-binding FR-type" evidence="17">
    <location>
        <begin position="861"/>
        <end position="979"/>
    </location>
</feature>
<evidence type="ECO:0000256" key="9">
    <source>
        <dbReference type="ARBA" id="ARBA00023002"/>
    </source>
</evidence>
<dbReference type="CDD" id="cd06186">
    <property type="entry name" value="NOX_Duox_like_FAD_NADP"/>
    <property type="match status" value="1"/>
</dbReference>
<evidence type="ECO:0000259" key="17">
    <source>
        <dbReference type="PROSITE" id="PS51384"/>
    </source>
</evidence>
<dbReference type="InterPro" id="IPR001926">
    <property type="entry name" value="TrpB-like_PALP"/>
</dbReference>
<dbReference type="InterPro" id="IPR036873">
    <property type="entry name" value="Rhodanese-like_dom_sf"/>
</dbReference>
<dbReference type="InterPro" id="IPR039261">
    <property type="entry name" value="FNR_nucleotide-bd"/>
</dbReference>
<evidence type="ECO:0000256" key="6">
    <source>
        <dbReference type="ARBA" id="ARBA00022692"/>
    </source>
</evidence>
<dbReference type="FunFam" id="3.40.50.1100:FF:000058">
    <property type="entry name" value="Cysteine synthase B, putative"/>
    <property type="match status" value="1"/>
</dbReference>
<dbReference type="InterPro" id="IPR013121">
    <property type="entry name" value="Fe_red_NAD-bd_6"/>
</dbReference>
<keyword evidence="11" id="KW-0496">Mitochondrion</keyword>
<dbReference type="SMART" id="SM00450">
    <property type="entry name" value="RHOD"/>
    <property type="match status" value="1"/>
</dbReference>
<dbReference type="FunFam" id="3.40.250.10:FF:000057">
    <property type="entry name" value="Cysteine synthase B, putative"/>
    <property type="match status" value="1"/>
</dbReference>
<evidence type="ECO:0000259" key="16">
    <source>
        <dbReference type="PROSITE" id="PS50206"/>
    </source>
</evidence>
<dbReference type="PANTHER" id="PTHR32361:SF23">
    <property type="entry name" value="FERRIC-CHELATE REDUCTASE"/>
    <property type="match status" value="1"/>
</dbReference>
<keyword evidence="12 14" id="KW-0472">Membrane</keyword>
<keyword evidence="4" id="KW-0813">Transport</keyword>
<dbReference type="Gene3D" id="3.40.50.80">
    <property type="entry name" value="Nucleotide-binding domain of ferredoxin-NADP reductase (FNR) module"/>
    <property type="match status" value="1"/>
</dbReference>
<dbReference type="Pfam" id="PF08022">
    <property type="entry name" value="FAD_binding_8"/>
    <property type="match status" value="1"/>
</dbReference>
<evidence type="ECO:0000313" key="18">
    <source>
        <dbReference type="EMBL" id="GAQ07684.1"/>
    </source>
</evidence>
<keyword evidence="5" id="KW-1003">Cell membrane</keyword>
<organism evidence="18 19">
    <name type="scientific">Aspergillus lentulus</name>
    <dbReference type="NCBI Taxonomy" id="293939"/>
    <lineage>
        <taxon>Eukaryota</taxon>
        <taxon>Fungi</taxon>
        <taxon>Dikarya</taxon>
        <taxon>Ascomycota</taxon>
        <taxon>Pezizomycotina</taxon>
        <taxon>Eurotiomycetes</taxon>
        <taxon>Eurotiomycetidae</taxon>
        <taxon>Eurotiales</taxon>
        <taxon>Aspergillaceae</taxon>
        <taxon>Aspergillus</taxon>
        <taxon>Aspergillus subgen. Fumigati</taxon>
    </lineage>
</organism>
<dbReference type="InterPro" id="IPR017938">
    <property type="entry name" value="Riboflavin_synthase-like_b-brl"/>
</dbReference>
<dbReference type="AlphaFoldDB" id="A0AAN4TB21"/>
<dbReference type="Proteomes" id="UP000051487">
    <property type="component" value="Unassembled WGS sequence"/>
</dbReference>
<feature type="chain" id="PRO_5042853759" description="ferric-chelate reductase (NADPH)" evidence="15">
    <location>
        <begin position="28"/>
        <end position="1160"/>
    </location>
</feature>
<dbReference type="EMBL" id="BCLY01000009">
    <property type="protein sequence ID" value="GAQ07684.1"/>
    <property type="molecule type" value="Genomic_DNA"/>
</dbReference>
<keyword evidence="15" id="KW-0732">Signal</keyword>
<comment type="subcellular location">
    <subcellularLocation>
        <location evidence="1">Cell membrane</location>
        <topology evidence="1">Multi-pass membrane protein</topology>
    </subcellularLocation>
</comment>
<keyword evidence="7" id="KW-0249">Electron transport</keyword>
<evidence type="ECO:0000256" key="11">
    <source>
        <dbReference type="ARBA" id="ARBA00023128"/>
    </source>
</evidence>
<sequence length="1160" mass="128133">MDLLLLAAVILGWWVILLSGILHFVTAEKVCAHTMAANELNVYRGPDALRKYFDPDCQPPLPLVEVPEYLNPYQQDGVRIYAKMMSMHPANNVKAMPALNMLEKKVVPGKTKTIIEYSSGSTVISMSMIARVMHGIHDTRAFLSNKTSDAKLRLMQFFGLDITLFGGPSQPEPFDDRGGIQSARKMGLESDEVLNPNQYENNDNWGSHVRWTGPQILRQLPEINVLCAGMGTSGTMTGLGTFFKENKPSVLRLGVCTAAGDRVPGPRSLALLKPVEFPWREAVDAIEEVNSYDSFSLSLDLCREGIVCGPSSGFNLQGLFQLLEKRKQAGTLAELAGPDGLVHCVFICCDLPYQYIGEYFSKLGAEKFHPIKNQNLSAVDIYRYDESWERSPIVLFTHFYETPRSLSDSLLRNIELRPLCCVLDLRTAADYSTWHLPGSVNIPLRSLDSHTPKPFADPSVLEAQWLELETLFKAEEALSKLRGQHVLVICYHGDTARVATSVLRAKGIEADSLRGGYQALRDHGLWGENEVSTCTANGIGTSTEHMKSSISIESVPLQMMDMSGDAGSGLPWLDQPVMLHSSRKDTCKLSPEQCAYRRGHWRYWYEADHVYALNTVYFMCATIGVFAIAHFLSRRAPLPVKRSAVWRKTTAAMRYLSYQGYQVPSLRYWSPSLGVILLGLVGFVFFFAMTLGPKPYYWPNTATVSYGGSPPIATRTGWMALALLPFVLVLGTKANLISMLTGVPHEKLQVFHHWASYAMFVLALIHTFPFIIVHIDKGDMVKQWKTQVTYWTGVAALIPQAYLTFMSLPAIRNRYYEFFKATHVTVALLFVLFFFFHCDFRLTSWDYFIAGGALYLFSLCAAYVRTTLLHGRHKATLDVLPCGLVRIKIPTFITWSPGQHVFLRFLNASHLGLHSLTAHPFTITSIAHDPASLSKPNELVFYIKPRGGITARLASLAAQRPGTERTVLLEGPYGGLAASASNDLARFDSVLVISGGSGGGFSLGIVDGVLASSPASAPALQIIFATRNQSMAEWYIEEIESRLSTSNVSTRGGDVSASVYVTSAQQEQLQTDDESKLPSTKPLASSMSQIAISHAPRPDLPAFIAGCTSPSSGRGKRVGIFVCGPASMLHDVRNAAARAQRDVLGGGAEEVYLHLEPFSW</sequence>
<dbReference type="SUPFAM" id="SSF52821">
    <property type="entry name" value="Rhodanese/Cell cycle control phosphatase"/>
    <property type="match status" value="1"/>
</dbReference>
<keyword evidence="6 14" id="KW-0812">Transmembrane</keyword>
<dbReference type="GO" id="GO:0052851">
    <property type="term" value="F:ferric-chelate reductase (NADPH) activity"/>
    <property type="evidence" value="ECO:0007669"/>
    <property type="project" value="UniProtKB-EC"/>
</dbReference>
<evidence type="ECO:0000256" key="15">
    <source>
        <dbReference type="SAM" id="SignalP"/>
    </source>
</evidence>
<name>A0AAN4TB21_ASPLE</name>
<evidence type="ECO:0000256" key="4">
    <source>
        <dbReference type="ARBA" id="ARBA00022448"/>
    </source>
</evidence>
<feature type="transmembrane region" description="Helical" evidence="14">
    <location>
        <begin position="847"/>
        <end position="864"/>
    </location>
</feature>
<evidence type="ECO:0000313" key="19">
    <source>
        <dbReference type="Proteomes" id="UP000051487"/>
    </source>
</evidence>
<dbReference type="PROSITE" id="PS51384">
    <property type="entry name" value="FAD_FR"/>
    <property type="match status" value="1"/>
</dbReference>
<dbReference type="InterPro" id="IPR013130">
    <property type="entry name" value="Fe3_Rdtase_TM_dom"/>
</dbReference>
<evidence type="ECO:0000256" key="14">
    <source>
        <dbReference type="SAM" id="Phobius"/>
    </source>
</evidence>
<dbReference type="GO" id="GO:0005886">
    <property type="term" value="C:plasma membrane"/>
    <property type="evidence" value="ECO:0007669"/>
    <property type="project" value="UniProtKB-SubCell"/>
</dbReference>